<feature type="domain" description="Transglycosylase SLT" evidence="1">
    <location>
        <begin position="38"/>
        <end position="132"/>
    </location>
</feature>
<dbReference type="InterPro" id="IPR023346">
    <property type="entry name" value="Lysozyme-like_dom_sf"/>
</dbReference>
<reference evidence="2 3" key="1">
    <citation type="submission" date="2019-05" db="EMBL/GenBank/DDBJ databases">
        <title>Culicoidintestinum kansasii gen. nov., sp. nov. from the gastrointestinal tract of the biting midge, Culicoides sonorensis.</title>
        <authorList>
            <person name="Neupane S."/>
            <person name="Ghosh A."/>
            <person name="Gunther S."/>
            <person name="Martin K."/>
            <person name="Zurek L."/>
        </authorList>
    </citation>
    <scope>NUCLEOTIDE SEQUENCE [LARGE SCALE GENOMIC DNA]</scope>
    <source>
        <strain evidence="2 3">CS-1</strain>
    </source>
</reference>
<evidence type="ECO:0000313" key="3">
    <source>
        <dbReference type="Proteomes" id="UP000306912"/>
    </source>
</evidence>
<keyword evidence="3" id="KW-1185">Reference proteome</keyword>
<dbReference type="InterPro" id="IPR008258">
    <property type="entry name" value="Transglycosylase_SLT_dom_1"/>
</dbReference>
<comment type="caution">
    <text evidence="2">The sequence shown here is derived from an EMBL/GenBank/DDBJ whole genome shotgun (WGS) entry which is preliminary data.</text>
</comment>
<sequence>MKKLVFGFIATVLILSSLAVCGYYIGRNVLFRVAHTDVIQEVSKKYDVDPYLLMALVAKESAFNKEVMESYSPTETYNGAINLTDTAAQDWANKAGIILNKPADIADPKVSIELAGYILATAKQNVGNDTKKQIAEFLKRNDATKNNDTYVNEVASSILIYRLLYMNLD</sequence>
<proteinExistence type="predicted"/>
<organism evidence="2 3">
    <name type="scientific">Culicoidibacter larvae</name>
    <dbReference type="NCBI Taxonomy" id="2579976"/>
    <lineage>
        <taxon>Bacteria</taxon>
        <taxon>Bacillati</taxon>
        <taxon>Bacillota</taxon>
        <taxon>Culicoidibacteria</taxon>
        <taxon>Culicoidibacterales</taxon>
        <taxon>Culicoidibacteraceae</taxon>
        <taxon>Culicoidibacter</taxon>
    </lineage>
</organism>
<protein>
    <submittedName>
        <fullName evidence="2">Lytic transglycosylase domain-containing protein</fullName>
    </submittedName>
</protein>
<dbReference type="OrthoDB" id="9815002at2"/>
<dbReference type="Pfam" id="PF01464">
    <property type="entry name" value="SLT"/>
    <property type="match status" value="1"/>
</dbReference>
<gene>
    <name evidence="2" type="ORF">FEZ08_02850</name>
</gene>
<accession>A0A5R8QGI9</accession>
<evidence type="ECO:0000313" key="2">
    <source>
        <dbReference type="EMBL" id="TLG76573.1"/>
    </source>
</evidence>
<name>A0A5R8QGI9_9FIRM</name>
<dbReference type="SUPFAM" id="SSF53955">
    <property type="entry name" value="Lysozyme-like"/>
    <property type="match status" value="1"/>
</dbReference>
<dbReference type="EMBL" id="VBWP01000002">
    <property type="protein sequence ID" value="TLG76573.1"/>
    <property type="molecule type" value="Genomic_DNA"/>
</dbReference>
<dbReference type="Proteomes" id="UP000306912">
    <property type="component" value="Unassembled WGS sequence"/>
</dbReference>
<dbReference type="Gene3D" id="1.10.530.10">
    <property type="match status" value="1"/>
</dbReference>
<dbReference type="AlphaFoldDB" id="A0A5R8QGI9"/>
<evidence type="ECO:0000259" key="1">
    <source>
        <dbReference type="Pfam" id="PF01464"/>
    </source>
</evidence>
<dbReference type="InParanoid" id="A0A5R8QGI9"/>
<dbReference type="RefSeq" id="WP_138190210.1">
    <property type="nucleotide sequence ID" value="NZ_VBWP01000002.1"/>
</dbReference>